<comment type="caution">
    <text evidence="2">The sequence shown here is derived from an EMBL/GenBank/DDBJ whole genome shotgun (WGS) entry which is preliminary data.</text>
</comment>
<evidence type="ECO:0000259" key="1">
    <source>
        <dbReference type="PROSITE" id="PS50046"/>
    </source>
</evidence>
<dbReference type="InterPro" id="IPR029016">
    <property type="entry name" value="GAF-like_dom_sf"/>
</dbReference>
<organism evidence="2">
    <name type="scientific">Oscillatoriales cyanobacterium SpSt-402</name>
    <dbReference type="NCBI Taxonomy" id="2282168"/>
    <lineage>
        <taxon>Bacteria</taxon>
        <taxon>Bacillati</taxon>
        <taxon>Cyanobacteriota</taxon>
        <taxon>Cyanophyceae</taxon>
        <taxon>Oscillatoriophycideae</taxon>
        <taxon>Oscillatoriales</taxon>
    </lineage>
</organism>
<dbReference type="InterPro" id="IPR016132">
    <property type="entry name" value="Phyto_chromo_attachment"/>
</dbReference>
<dbReference type="SUPFAM" id="SSF55781">
    <property type="entry name" value="GAF domain-like"/>
    <property type="match status" value="1"/>
</dbReference>
<dbReference type="AlphaFoldDB" id="A0A832H1F4"/>
<dbReference type="PROSITE" id="PS50046">
    <property type="entry name" value="PHYTOCHROME_2"/>
    <property type="match status" value="1"/>
</dbReference>
<dbReference type="EMBL" id="DSRD01000196">
    <property type="protein sequence ID" value="HGW93234.1"/>
    <property type="molecule type" value="Genomic_DNA"/>
</dbReference>
<reference evidence="2" key="1">
    <citation type="journal article" date="2020" name="mSystems">
        <title>Genome- and Community-Level Interaction Insights into Carbon Utilization and Element Cycling Functions of Hydrothermarchaeota in Hydrothermal Sediment.</title>
        <authorList>
            <person name="Zhou Z."/>
            <person name="Liu Y."/>
            <person name="Xu W."/>
            <person name="Pan J."/>
            <person name="Luo Z.H."/>
            <person name="Li M."/>
        </authorList>
    </citation>
    <scope>NUCLEOTIDE SEQUENCE [LARGE SCALE GENOMIC DNA]</scope>
    <source>
        <strain evidence="2">SpSt-402</strain>
    </source>
</reference>
<name>A0A832H1F4_9CYAN</name>
<dbReference type="Gene3D" id="3.30.450.40">
    <property type="match status" value="1"/>
</dbReference>
<feature type="domain" description="Phytochrome chromophore attachment site" evidence="1">
    <location>
        <begin position="33"/>
        <end position="153"/>
    </location>
</feature>
<evidence type="ECO:0000313" key="2">
    <source>
        <dbReference type="EMBL" id="HGW93234.1"/>
    </source>
</evidence>
<gene>
    <name evidence="2" type="ORF">ENR47_02955</name>
</gene>
<dbReference type="InterPro" id="IPR003018">
    <property type="entry name" value="GAF"/>
</dbReference>
<dbReference type="Pfam" id="PF01590">
    <property type="entry name" value="GAF"/>
    <property type="match status" value="1"/>
</dbReference>
<sequence length="182" mass="20481">MYNPSSAKLNSDSAPNGDPKLQWVIQRLHTTLERDHLVRQITGNLQQQLQVDRVVLYYFYRQWQGQVTFEALSDSQFSIFGSTGPDECFNDEYAALYLEGRVRAIANIETEAIAECHRDFLRSMQVYANLVVPVLIPQGLWGLLVAHHCQSPRPWTDSDITAMQQGAAALAIAPSICGSREI</sequence>
<accession>A0A832H1F4</accession>
<dbReference type="SMART" id="SM00065">
    <property type="entry name" value="GAF"/>
    <property type="match status" value="1"/>
</dbReference>
<proteinExistence type="predicted"/>
<protein>
    <submittedName>
        <fullName evidence="2">GAF domain-containing protein</fullName>
    </submittedName>
</protein>